<dbReference type="Proteomes" id="UP000327294">
    <property type="component" value="Chromosome"/>
</dbReference>
<dbReference type="KEGG" id="sphv:F9278_00760"/>
<proteinExistence type="predicted"/>
<dbReference type="AlphaFoldDB" id="A0A5P8JX16"/>
<evidence type="ECO:0000313" key="2">
    <source>
        <dbReference type="Proteomes" id="UP000327294"/>
    </source>
</evidence>
<keyword evidence="2" id="KW-1185">Reference proteome</keyword>
<accession>A0A5P8JX16</accession>
<organism evidence="1 2">
    <name type="scientific">Streptomyces phaeolivaceus</name>
    <dbReference type="NCBI Taxonomy" id="2653200"/>
    <lineage>
        <taxon>Bacteria</taxon>
        <taxon>Bacillati</taxon>
        <taxon>Actinomycetota</taxon>
        <taxon>Actinomycetes</taxon>
        <taxon>Kitasatosporales</taxon>
        <taxon>Streptomycetaceae</taxon>
        <taxon>Streptomyces</taxon>
    </lineage>
</organism>
<protein>
    <submittedName>
        <fullName evidence="1">Uncharacterized protein</fullName>
    </submittedName>
</protein>
<name>A0A5P8JX16_9ACTN</name>
<gene>
    <name evidence="1" type="ORF">F9278_00760</name>
</gene>
<dbReference type="EMBL" id="CP045096">
    <property type="protein sequence ID" value="QFQ94967.1"/>
    <property type="molecule type" value="Genomic_DNA"/>
</dbReference>
<sequence>MADGREPGSVWWKTCGETPSDGPVRLGGEDLTAGDLGVVQWVIRRDDPADRRLDRARAGFDIVG</sequence>
<reference evidence="1 2" key="1">
    <citation type="submission" date="2019-10" db="EMBL/GenBank/DDBJ databases">
        <title>Streptomyces sp. strain GY16 isolated from leaves of Broussonetia papyrifera.</title>
        <authorList>
            <person name="Mo P."/>
        </authorList>
    </citation>
    <scope>NUCLEOTIDE SEQUENCE [LARGE SCALE GENOMIC DNA]</scope>
    <source>
        <strain evidence="1 2">GY16</strain>
    </source>
</reference>
<evidence type="ECO:0000313" key="1">
    <source>
        <dbReference type="EMBL" id="QFQ94967.1"/>
    </source>
</evidence>
<dbReference type="RefSeq" id="WP_226966564.1">
    <property type="nucleotide sequence ID" value="NZ_CP045096.1"/>
</dbReference>